<name>A0A251SRY6_HELAN</name>
<dbReference type="AlphaFoldDB" id="A0A251SRY6"/>
<protein>
    <submittedName>
        <fullName evidence="2">Putative reverse transcriptase domain, Reverse transcriptase zinc-binding domain protein</fullName>
    </submittedName>
</protein>
<dbReference type="PANTHER" id="PTHR33116:SF76">
    <property type="entry name" value="DUF4283 DOMAIN-CONTAINING PROTEIN"/>
    <property type="match status" value="1"/>
</dbReference>
<dbReference type="GO" id="GO:0003964">
    <property type="term" value="F:RNA-directed DNA polymerase activity"/>
    <property type="evidence" value="ECO:0007669"/>
    <property type="project" value="UniProtKB-KW"/>
</dbReference>
<dbReference type="InterPro" id="IPR043502">
    <property type="entry name" value="DNA/RNA_pol_sf"/>
</dbReference>
<keyword evidence="3" id="KW-1185">Reference proteome</keyword>
<sequence>MVSWIMTCVSTVSYSLSINGNLHGYFKGKRGLRQGDPMSPYLFTLVMETLSLLLKNVASSSNAFRYHLHCKKQKIINVSFADDLFIFVNGDATSVKVVRDSLHQFSMASGLVPNMSKSTVFFGNVPHSTKQEIQSILPFQVGLLPVRYLGVPLISSKLSYKECKVLVEKVEKKIDNWTTKSLSFAGRLQLVKSVLSAMHIYWATVFMLPARIISDLEKRMRDFLWSGNYHRSAKLKVAWKVVCLPKDEGGLGVHSLSDVNKALLSSHVWSILTCRKSLWVQWIHSYKLKGRNFWEVPCRGRMTWGWRKLLAIRSLIRPFVWKSIGSGTDTNAWSDIWCDPGPLRKLISPRIIANAGFNLQSSLADIVSPNGDWRWPIAWYNLFPVLINLVSPALRENVCDRLVWKDLEGNARSFTSWEVWNTIRHHESKVNWVNMVWFKQCIPRHSFHIWLVIRNKLKTQDRLSVWEAGSATNLNLMCCPLCCFNRDSRDHLFFECSFAAQVWNNIRTMANMEHVNGDWSDIMSWMEQNVSLKKPDNVISRLVVAAATYFVWQERNNRLFTRSQRTALVVAQEVIAAVRMRIMTLKFKRRFENGSLMEKWKIPRSNLEMEPD</sequence>
<dbReference type="InterPro" id="IPR000477">
    <property type="entry name" value="RT_dom"/>
</dbReference>
<keyword evidence="2" id="KW-0808">Transferase</keyword>
<evidence type="ECO:0000313" key="2">
    <source>
        <dbReference type="EMBL" id="OTG00291.1"/>
    </source>
</evidence>
<dbReference type="SUPFAM" id="SSF56672">
    <property type="entry name" value="DNA/RNA polymerases"/>
    <property type="match status" value="1"/>
</dbReference>
<dbReference type="EMBL" id="CM007902">
    <property type="protein sequence ID" value="OTG00291.1"/>
    <property type="molecule type" value="Genomic_DNA"/>
</dbReference>
<feature type="domain" description="Reverse transcriptase" evidence="1">
    <location>
        <begin position="1"/>
        <end position="153"/>
    </location>
</feature>
<keyword evidence="2" id="KW-0548">Nucleotidyltransferase</keyword>
<dbReference type="OMA" id="IEINDIC"/>
<evidence type="ECO:0000313" key="3">
    <source>
        <dbReference type="Proteomes" id="UP000215914"/>
    </source>
</evidence>
<dbReference type="PANTHER" id="PTHR33116">
    <property type="entry name" value="REVERSE TRANSCRIPTASE ZINC-BINDING DOMAIN-CONTAINING PROTEIN-RELATED-RELATED"/>
    <property type="match status" value="1"/>
</dbReference>
<keyword evidence="2" id="KW-0695">RNA-directed DNA polymerase</keyword>
<dbReference type="Pfam" id="PF13966">
    <property type="entry name" value="zf-RVT"/>
    <property type="match status" value="1"/>
</dbReference>
<dbReference type="InParanoid" id="A0A251SRY6"/>
<evidence type="ECO:0000259" key="1">
    <source>
        <dbReference type="PROSITE" id="PS50878"/>
    </source>
</evidence>
<accession>A0A251SRY6</accession>
<proteinExistence type="predicted"/>
<dbReference type="Pfam" id="PF00078">
    <property type="entry name" value="RVT_1"/>
    <property type="match status" value="1"/>
</dbReference>
<dbReference type="Proteomes" id="UP000215914">
    <property type="component" value="Chromosome 13"/>
</dbReference>
<dbReference type="InterPro" id="IPR026960">
    <property type="entry name" value="RVT-Znf"/>
</dbReference>
<gene>
    <name evidence="2" type="ORF">HannXRQ_Chr13g0389371</name>
</gene>
<organism evidence="2 3">
    <name type="scientific">Helianthus annuus</name>
    <name type="common">Common sunflower</name>
    <dbReference type="NCBI Taxonomy" id="4232"/>
    <lineage>
        <taxon>Eukaryota</taxon>
        <taxon>Viridiplantae</taxon>
        <taxon>Streptophyta</taxon>
        <taxon>Embryophyta</taxon>
        <taxon>Tracheophyta</taxon>
        <taxon>Spermatophyta</taxon>
        <taxon>Magnoliopsida</taxon>
        <taxon>eudicotyledons</taxon>
        <taxon>Gunneridae</taxon>
        <taxon>Pentapetalae</taxon>
        <taxon>asterids</taxon>
        <taxon>campanulids</taxon>
        <taxon>Asterales</taxon>
        <taxon>Asteraceae</taxon>
        <taxon>Asteroideae</taxon>
        <taxon>Heliantheae alliance</taxon>
        <taxon>Heliantheae</taxon>
        <taxon>Helianthus</taxon>
    </lineage>
</organism>
<dbReference type="PROSITE" id="PS50878">
    <property type="entry name" value="RT_POL"/>
    <property type="match status" value="1"/>
</dbReference>
<dbReference type="STRING" id="4232.A0A251SRY6"/>
<reference evidence="3" key="1">
    <citation type="journal article" date="2017" name="Nature">
        <title>The sunflower genome provides insights into oil metabolism, flowering and Asterid evolution.</title>
        <authorList>
            <person name="Badouin H."/>
            <person name="Gouzy J."/>
            <person name="Grassa C.J."/>
            <person name="Murat F."/>
            <person name="Staton S.E."/>
            <person name="Cottret L."/>
            <person name="Lelandais-Briere C."/>
            <person name="Owens G.L."/>
            <person name="Carrere S."/>
            <person name="Mayjonade B."/>
            <person name="Legrand L."/>
            <person name="Gill N."/>
            <person name="Kane N.C."/>
            <person name="Bowers J.E."/>
            <person name="Hubner S."/>
            <person name="Bellec A."/>
            <person name="Berard A."/>
            <person name="Berges H."/>
            <person name="Blanchet N."/>
            <person name="Boniface M.C."/>
            <person name="Brunel D."/>
            <person name="Catrice O."/>
            <person name="Chaidir N."/>
            <person name="Claudel C."/>
            <person name="Donnadieu C."/>
            <person name="Faraut T."/>
            <person name="Fievet G."/>
            <person name="Helmstetter N."/>
            <person name="King M."/>
            <person name="Knapp S.J."/>
            <person name="Lai Z."/>
            <person name="Le Paslier M.C."/>
            <person name="Lippi Y."/>
            <person name="Lorenzon L."/>
            <person name="Mandel J.R."/>
            <person name="Marage G."/>
            <person name="Marchand G."/>
            <person name="Marquand E."/>
            <person name="Bret-Mestries E."/>
            <person name="Morien E."/>
            <person name="Nambeesan S."/>
            <person name="Nguyen T."/>
            <person name="Pegot-Espagnet P."/>
            <person name="Pouilly N."/>
            <person name="Raftis F."/>
            <person name="Sallet E."/>
            <person name="Schiex T."/>
            <person name="Thomas J."/>
            <person name="Vandecasteele C."/>
            <person name="Vares D."/>
            <person name="Vear F."/>
            <person name="Vautrin S."/>
            <person name="Crespi M."/>
            <person name="Mangin B."/>
            <person name="Burke J.M."/>
            <person name="Salse J."/>
            <person name="Munos S."/>
            <person name="Vincourt P."/>
            <person name="Rieseberg L.H."/>
            <person name="Langlade N.B."/>
        </authorList>
    </citation>
    <scope>NUCLEOTIDE SEQUENCE [LARGE SCALE GENOMIC DNA]</scope>
    <source>
        <strain evidence="3">cv. SF193</strain>
    </source>
</reference>